<feature type="transmembrane region" description="Helical" evidence="1">
    <location>
        <begin position="81"/>
        <end position="103"/>
    </location>
</feature>
<name>E3I2P0_RHOVT</name>
<dbReference type="RefSeq" id="WP_013419782.1">
    <property type="nucleotide sequence ID" value="NC_014664.1"/>
</dbReference>
<keyword evidence="1" id="KW-0472">Membrane</keyword>
<organism evidence="2 3">
    <name type="scientific">Rhodomicrobium vannielii (strain ATCC 17100 / DSM 162 / LMG 4299 / NCIMB 10020 / ATH 3.1.1)</name>
    <dbReference type="NCBI Taxonomy" id="648757"/>
    <lineage>
        <taxon>Bacteria</taxon>
        <taxon>Pseudomonadati</taxon>
        <taxon>Pseudomonadota</taxon>
        <taxon>Alphaproteobacteria</taxon>
        <taxon>Hyphomicrobiales</taxon>
        <taxon>Hyphomicrobiaceae</taxon>
        <taxon>Rhodomicrobium</taxon>
    </lineage>
</organism>
<feature type="transmembrane region" description="Helical" evidence="1">
    <location>
        <begin position="115"/>
        <end position="136"/>
    </location>
</feature>
<dbReference type="Proteomes" id="UP000001399">
    <property type="component" value="Chromosome"/>
</dbReference>
<keyword evidence="3" id="KW-1185">Reference proteome</keyword>
<dbReference type="KEGG" id="rva:Rvan_2174"/>
<keyword evidence="1" id="KW-0812">Transmembrane</keyword>
<gene>
    <name evidence="2" type="ordered locus">Rvan_2174</name>
</gene>
<evidence type="ECO:0000313" key="2">
    <source>
        <dbReference type="EMBL" id="ADP71399.1"/>
    </source>
</evidence>
<sequence>MRTPLRLLHAITGFVGLVIILRFLGHTAYAELYGDAASILAVKSWIVWRLPVLIVALAVAGATGFALAGPSPRGLAARKLARMRVIAVNGILVLVPAAIFLFWKAEAGEFDATFAALQTIEFIAGGVNIVLIGMSFRDGLRLTGRLRRCPDAPARRS</sequence>
<evidence type="ECO:0000256" key="1">
    <source>
        <dbReference type="SAM" id="Phobius"/>
    </source>
</evidence>
<dbReference type="OrthoDB" id="5195601at2"/>
<dbReference type="STRING" id="648757.Rvan_2174"/>
<dbReference type="HOGENOM" id="CLU_144109_0_0_5"/>
<feature type="transmembrane region" description="Helical" evidence="1">
    <location>
        <begin position="45"/>
        <end position="69"/>
    </location>
</feature>
<dbReference type="EMBL" id="CP002292">
    <property type="protein sequence ID" value="ADP71399.1"/>
    <property type="molecule type" value="Genomic_DNA"/>
</dbReference>
<keyword evidence="1" id="KW-1133">Transmembrane helix</keyword>
<protein>
    <recommendedName>
        <fullName evidence="4">Transmembrane protein</fullName>
    </recommendedName>
</protein>
<dbReference type="eggNOG" id="COG1018">
    <property type="taxonomic scope" value="Bacteria"/>
</dbReference>
<evidence type="ECO:0008006" key="4">
    <source>
        <dbReference type="Google" id="ProtNLM"/>
    </source>
</evidence>
<feature type="transmembrane region" description="Helical" evidence="1">
    <location>
        <begin position="7"/>
        <end position="25"/>
    </location>
</feature>
<proteinExistence type="predicted"/>
<accession>E3I2P0</accession>
<evidence type="ECO:0000313" key="3">
    <source>
        <dbReference type="Proteomes" id="UP000001399"/>
    </source>
</evidence>
<reference evidence="3" key="1">
    <citation type="journal article" date="2011" name="J. Bacteriol.">
        <title>Genome sequences of eight morphologically diverse alphaproteobacteria.</title>
        <authorList>
            <consortium name="US DOE Joint Genome Institute"/>
            <person name="Brown P.J."/>
            <person name="Kysela D.T."/>
            <person name="Buechlein A."/>
            <person name="Hemmerich C."/>
            <person name="Brun Y.V."/>
        </authorList>
    </citation>
    <scope>NUCLEOTIDE SEQUENCE [LARGE SCALE GENOMIC DNA]</scope>
    <source>
        <strain evidence="3">ATCC 17100 / ATH 3.1.1 / DSM 162 / LMG 4299</strain>
    </source>
</reference>
<dbReference type="AlphaFoldDB" id="E3I2P0"/>